<feature type="transmembrane region" description="Helical" evidence="1">
    <location>
        <begin position="9"/>
        <end position="31"/>
    </location>
</feature>
<dbReference type="KEGG" id="swp:swp_4006"/>
<reference evidence="2 3" key="1">
    <citation type="journal article" date="2008" name="PLoS ONE">
        <title>Environmental adaptation: genomic analysis of the piezotolerant and psychrotolerant deep-sea iron reducing bacterium Shewanella piezotolerans WP3.</title>
        <authorList>
            <person name="Wang F."/>
            <person name="Wang J."/>
            <person name="Jian H."/>
            <person name="Zhang B."/>
            <person name="Li S."/>
            <person name="Wang F."/>
            <person name="Zeng X."/>
            <person name="Gao L."/>
            <person name="Bartlett D.H."/>
            <person name="Yu J."/>
            <person name="Hu S."/>
            <person name="Xiao X."/>
        </authorList>
    </citation>
    <scope>NUCLEOTIDE SEQUENCE [LARGE SCALE GENOMIC DNA]</scope>
    <source>
        <strain evidence="3">WP3 / JCM 13877</strain>
    </source>
</reference>
<evidence type="ECO:0000313" key="2">
    <source>
        <dbReference type="EMBL" id="ACJ30676.1"/>
    </source>
</evidence>
<sequence length="186" mass="20994">MNRIKTLSLLVKFGLYFTLLSMLLSLGVGVWHQDHHVVLGAEGAMKAWLGLEVTGNWEPLAEQLAQSGFNEVLLLGVMQLVPLLLINWILLRLFSLYQQGKVFELANINCFRYLGWTMVGQFVLNIIYPPLLTLSMNELYADLVLTRSITFGENDIAMLLVGFIIIVIAEVMRQGLILQSEQELTI</sequence>
<keyword evidence="1" id="KW-0472">Membrane</keyword>
<name>B8CSQ0_SHEPW</name>
<dbReference type="EMBL" id="CP000472">
    <property type="protein sequence ID" value="ACJ30676.1"/>
    <property type="molecule type" value="Genomic_DNA"/>
</dbReference>
<dbReference type="Pfam" id="PF11188">
    <property type="entry name" value="DUF2975"/>
    <property type="match status" value="1"/>
</dbReference>
<accession>B8CSQ0</accession>
<feature type="transmembrane region" description="Helical" evidence="1">
    <location>
        <begin position="72"/>
        <end position="93"/>
    </location>
</feature>
<dbReference type="OrthoDB" id="6293957at2"/>
<organism evidence="2 3">
    <name type="scientific">Shewanella piezotolerans (strain WP3 / JCM 13877)</name>
    <dbReference type="NCBI Taxonomy" id="225849"/>
    <lineage>
        <taxon>Bacteria</taxon>
        <taxon>Pseudomonadati</taxon>
        <taxon>Pseudomonadota</taxon>
        <taxon>Gammaproteobacteria</taxon>
        <taxon>Alteromonadales</taxon>
        <taxon>Shewanellaceae</taxon>
        <taxon>Shewanella</taxon>
    </lineage>
</organism>
<dbReference type="eggNOG" id="ENOG5030VA1">
    <property type="taxonomic scope" value="Bacteria"/>
</dbReference>
<keyword evidence="3" id="KW-1185">Reference proteome</keyword>
<dbReference type="Proteomes" id="UP000000753">
    <property type="component" value="Chromosome"/>
</dbReference>
<feature type="transmembrane region" description="Helical" evidence="1">
    <location>
        <begin position="156"/>
        <end position="172"/>
    </location>
</feature>
<dbReference type="STRING" id="225849.swp_4006"/>
<evidence type="ECO:0000256" key="1">
    <source>
        <dbReference type="SAM" id="Phobius"/>
    </source>
</evidence>
<dbReference type="AlphaFoldDB" id="B8CSQ0"/>
<dbReference type="RefSeq" id="WP_020914017.1">
    <property type="nucleotide sequence ID" value="NC_011566.1"/>
</dbReference>
<dbReference type="InterPro" id="IPR021354">
    <property type="entry name" value="DUF2975"/>
</dbReference>
<gene>
    <name evidence="2" type="ordered locus">swp_4006</name>
</gene>
<keyword evidence="1" id="KW-1133">Transmembrane helix</keyword>
<proteinExistence type="predicted"/>
<evidence type="ECO:0000313" key="3">
    <source>
        <dbReference type="Proteomes" id="UP000000753"/>
    </source>
</evidence>
<dbReference type="HOGENOM" id="CLU_1407897_0_0_6"/>
<feature type="transmembrane region" description="Helical" evidence="1">
    <location>
        <begin position="113"/>
        <end position="136"/>
    </location>
</feature>
<keyword evidence="1" id="KW-0812">Transmembrane</keyword>
<protein>
    <submittedName>
        <fullName evidence="2">Membrane protein, putative</fullName>
    </submittedName>
</protein>